<reference evidence="2" key="1">
    <citation type="submission" date="2017-12" db="EMBL/GenBank/DDBJ databases">
        <title>Draft genome sequence of Telmatospirillum siberiense 26-4b1T, an acidotolerant peatland alphaproteobacterium potentially involved in sulfur cycling.</title>
        <authorList>
            <person name="Hausmann B."/>
            <person name="Pjevac P."/>
            <person name="Schreck K."/>
            <person name="Herbold C.W."/>
            <person name="Daims H."/>
            <person name="Wagner M."/>
            <person name="Pester M."/>
            <person name="Loy A."/>
        </authorList>
    </citation>
    <scope>NUCLEOTIDE SEQUENCE [LARGE SCALE GENOMIC DNA]</scope>
    <source>
        <strain evidence="2">26-4b1</strain>
    </source>
</reference>
<evidence type="ECO:0000313" key="2">
    <source>
        <dbReference type="Proteomes" id="UP000233293"/>
    </source>
</evidence>
<accession>A0A2N3PS01</accession>
<dbReference type="OrthoDB" id="7302000at2"/>
<name>A0A2N3PS01_9PROT</name>
<evidence type="ECO:0000313" key="1">
    <source>
        <dbReference type="EMBL" id="PKU23165.1"/>
    </source>
</evidence>
<keyword evidence="2" id="KW-1185">Reference proteome</keyword>
<dbReference type="EMBL" id="PIUM01000023">
    <property type="protein sequence ID" value="PKU23165.1"/>
    <property type="molecule type" value="Genomic_DNA"/>
</dbReference>
<proteinExistence type="predicted"/>
<dbReference type="AlphaFoldDB" id="A0A2N3PS01"/>
<protein>
    <submittedName>
        <fullName evidence="1">Uncharacterized protein</fullName>
    </submittedName>
</protein>
<dbReference type="RefSeq" id="WP_101252063.1">
    <property type="nucleotide sequence ID" value="NZ_PIUM01000023.1"/>
</dbReference>
<comment type="caution">
    <text evidence="1">The sequence shown here is derived from an EMBL/GenBank/DDBJ whole genome shotgun (WGS) entry which is preliminary data.</text>
</comment>
<gene>
    <name evidence="1" type="ORF">CWS72_18245</name>
</gene>
<dbReference type="Proteomes" id="UP000233293">
    <property type="component" value="Unassembled WGS sequence"/>
</dbReference>
<sequence length="473" mass="47771">MSVKTFNQPDSASMICDAYPSAIDASVSVLSRLGAAFAPHARATPDMTVALDAGHVFDGATLTEVAAQNASLTAPAANPRIDRIVINQLTGTVSVVTGTEAASPAVPAIPSGFAPVARVRLSAGATVITNDMITDERDLSALGRIIAVEAGTGLTGGGSSGTVTIGLETPVAVALGGTGTATAAANTVFAGPASGSDAAPSFRSLTLADLPADVATTEDVAKVALQHGQCRLVLSGSNLLLSPYNGKRLIVGGVMRTVPAAGVSLSPIGLTAGTVYYIYAYMTSGGEMALEASTTSHGTDSSTGVEIKAGDASRTLVGMACPQTGPVFVQSPNAVGVLSWFNRRRLRLVTVYGQEGEAGSALTELSSAARVYALNWSDEPPMVGYYVYASVENTSGQSCSVALALDSTSVAYQGVNTGVFASGSSSPTIPFAVPPVVAVDAAEGVYHYFTVVGLCQGATASFFNISVVGDLRG</sequence>
<organism evidence="1 2">
    <name type="scientific">Telmatospirillum siberiense</name>
    <dbReference type="NCBI Taxonomy" id="382514"/>
    <lineage>
        <taxon>Bacteria</taxon>
        <taxon>Pseudomonadati</taxon>
        <taxon>Pseudomonadota</taxon>
        <taxon>Alphaproteobacteria</taxon>
        <taxon>Rhodospirillales</taxon>
        <taxon>Rhodospirillaceae</taxon>
        <taxon>Telmatospirillum</taxon>
    </lineage>
</organism>